<dbReference type="Proteomes" id="UP000017836">
    <property type="component" value="Unassembled WGS sequence"/>
</dbReference>
<accession>W1NJJ8</accession>
<name>W1NJJ8_AMBTC</name>
<dbReference type="HOGENOM" id="CLU_1099801_0_0_1"/>
<protein>
    <submittedName>
        <fullName evidence="1">Uncharacterized protein</fullName>
    </submittedName>
</protein>
<evidence type="ECO:0000313" key="1">
    <source>
        <dbReference type="EMBL" id="ERM95962.1"/>
    </source>
</evidence>
<dbReference type="Gramene" id="ERM95962">
    <property type="protein sequence ID" value="ERM95962"/>
    <property type="gene ID" value="AMTR_s00060p00213310"/>
</dbReference>
<dbReference type="EMBL" id="KI397373">
    <property type="protein sequence ID" value="ERM95962.1"/>
    <property type="molecule type" value="Genomic_DNA"/>
</dbReference>
<proteinExistence type="predicted"/>
<organism evidence="1 2">
    <name type="scientific">Amborella trichopoda</name>
    <dbReference type="NCBI Taxonomy" id="13333"/>
    <lineage>
        <taxon>Eukaryota</taxon>
        <taxon>Viridiplantae</taxon>
        <taxon>Streptophyta</taxon>
        <taxon>Embryophyta</taxon>
        <taxon>Tracheophyta</taxon>
        <taxon>Spermatophyta</taxon>
        <taxon>Magnoliopsida</taxon>
        <taxon>Amborellales</taxon>
        <taxon>Amborellaceae</taxon>
        <taxon>Amborella</taxon>
    </lineage>
</organism>
<evidence type="ECO:0000313" key="2">
    <source>
        <dbReference type="Proteomes" id="UP000017836"/>
    </source>
</evidence>
<dbReference type="AlphaFoldDB" id="W1NJJ8"/>
<sequence length="253" mass="29225">MPESTVPCAWIRVAFISRNYFKVYGELLQSFGLNSEGEGRISLSLSKGAISMVHVHEYPDVETVETIHFSFFTSDFWFYEQLKSGRKVILRSESPYVILDSGWVRILSIQEESNIEAIQREFFETLRIEKEVDFGTALESGCVRMLSIQEESNIEAIPREFFETLMIEKAVDFATAEETENEFYSALVRRRKEARIQAQNITKAEDGLCPKLQNLHLALISAEDMRDFQALDVANCRIIRSHFLFSLQIQDLR</sequence>
<gene>
    <name evidence="1" type="ORF">AMTR_s00060p00213310</name>
</gene>
<reference evidence="2" key="1">
    <citation type="journal article" date="2013" name="Science">
        <title>The Amborella genome and the evolution of flowering plants.</title>
        <authorList>
            <consortium name="Amborella Genome Project"/>
        </authorList>
    </citation>
    <scope>NUCLEOTIDE SEQUENCE [LARGE SCALE GENOMIC DNA]</scope>
</reference>
<keyword evidence="2" id="KW-1185">Reference proteome</keyword>